<dbReference type="Gene3D" id="3.30.470.20">
    <property type="entry name" value="ATP-grasp fold, B domain"/>
    <property type="match status" value="1"/>
</dbReference>
<reference evidence="6 7" key="1">
    <citation type="submission" date="2024-03" db="EMBL/GenBank/DDBJ databases">
        <title>Whole genome sequencing of Streptomyces racemochromogenes, to identify antimicrobial biosynthetic gene clusters.</title>
        <authorList>
            <person name="Suryawanshi P."/>
            <person name="Krishnaraj P.U."/>
            <person name="Arun Y.P."/>
            <person name="Suryawanshi M.P."/>
            <person name="Rakshit O."/>
        </authorList>
    </citation>
    <scope>NUCLEOTIDE SEQUENCE [LARGE SCALE GENOMIC DNA]</scope>
    <source>
        <strain evidence="6 7">AUDT626</strain>
    </source>
</reference>
<evidence type="ECO:0000259" key="5">
    <source>
        <dbReference type="PROSITE" id="PS50975"/>
    </source>
</evidence>
<dbReference type="RefSeq" id="WP_395510879.1">
    <property type="nucleotide sequence ID" value="NZ_JBBDHD010000045.1"/>
</dbReference>
<keyword evidence="3 4" id="KW-0067">ATP-binding</keyword>
<evidence type="ECO:0000256" key="2">
    <source>
        <dbReference type="ARBA" id="ARBA00022741"/>
    </source>
</evidence>
<dbReference type="InterPro" id="IPR013815">
    <property type="entry name" value="ATP_grasp_subdomain_1"/>
</dbReference>
<proteinExistence type="predicted"/>
<name>A0ABW7PGK1_9ACTN</name>
<dbReference type="InterPro" id="IPR052032">
    <property type="entry name" value="ATP-dep_AA_Ligase"/>
</dbReference>
<dbReference type="Gene3D" id="3.30.1490.20">
    <property type="entry name" value="ATP-grasp fold, A domain"/>
    <property type="match status" value="1"/>
</dbReference>
<organism evidence="6 7">
    <name type="scientific">Streptomyces racemochromogenes</name>
    <dbReference type="NCBI Taxonomy" id="67353"/>
    <lineage>
        <taxon>Bacteria</taxon>
        <taxon>Bacillati</taxon>
        <taxon>Actinomycetota</taxon>
        <taxon>Actinomycetes</taxon>
        <taxon>Kitasatosporales</taxon>
        <taxon>Streptomycetaceae</taxon>
        <taxon>Streptomyces</taxon>
    </lineage>
</organism>
<evidence type="ECO:0000313" key="6">
    <source>
        <dbReference type="EMBL" id="MFH7597086.1"/>
    </source>
</evidence>
<keyword evidence="2 4" id="KW-0547">Nucleotide-binding</keyword>
<keyword evidence="1" id="KW-0436">Ligase</keyword>
<dbReference type="PROSITE" id="PS50975">
    <property type="entry name" value="ATP_GRASP"/>
    <property type="match status" value="1"/>
</dbReference>
<dbReference type="PANTHER" id="PTHR43585">
    <property type="entry name" value="FUMIPYRROLE BIOSYNTHESIS PROTEIN C"/>
    <property type="match status" value="1"/>
</dbReference>
<dbReference type="PANTHER" id="PTHR43585:SF2">
    <property type="entry name" value="ATP-GRASP ENZYME FSQD"/>
    <property type="match status" value="1"/>
</dbReference>
<gene>
    <name evidence="6" type="ORF">WDV06_18585</name>
</gene>
<accession>A0ABW7PGK1</accession>
<comment type="caution">
    <text evidence="6">The sequence shown here is derived from an EMBL/GenBank/DDBJ whole genome shotgun (WGS) entry which is preliminary data.</text>
</comment>
<feature type="domain" description="ATP-grasp" evidence="5">
    <location>
        <begin position="113"/>
        <end position="303"/>
    </location>
</feature>
<dbReference type="Gene3D" id="3.40.50.20">
    <property type="match status" value="1"/>
</dbReference>
<dbReference type="EMBL" id="JBBDHD010000045">
    <property type="protein sequence ID" value="MFH7597086.1"/>
    <property type="molecule type" value="Genomic_DNA"/>
</dbReference>
<protein>
    <submittedName>
        <fullName evidence="6">Biotin carboxylase</fullName>
    </submittedName>
</protein>
<sequence length="406" mass="43002">MRVLIINRWSDDFADYGSYVDHTAHQVAYVTVAGHRPLLPGGTAHAEVVADPSDADAVTAAALRCHLALGGTDVVLALSEFDLLTAARVREELGVPGPGTDTALRFRDKTVMKAAIAEAGLRIPRFRTVTTPAEAAAFAAAHPGPVMLKPRTGAASAGCVLLEEGLGERAVLARLEGLDLSGYEAEEFVQGPIWHVDGLLREGEPLFALASRYLNTCFEFGNGSPLGSAVQQGPLADRISDFALDSLRALGLRTGAFHLEVIEHRDGPVFLEVGARVGGGEIPFVCRDVYGVDLVGDWIRLELGEAPLTVPAAGSECGGFLMVPEPVGMRLLARPELRGTVAGLYAEILPEPGRVFTGDGGYDEILGRFRFRAASPQAVEAAIRSAIDQYRCELEPAVLTPSGADA</sequence>
<evidence type="ECO:0000256" key="1">
    <source>
        <dbReference type="ARBA" id="ARBA00022598"/>
    </source>
</evidence>
<dbReference type="Proteomes" id="UP001610631">
    <property type="component" value="Unassembled WGS sequence"/>
</dbReference>
<evidence type="ECO:0000313" key="7">
    <source>
        <dbReference type="Proteomes" id="UP001610631"/>
    </source>
</evidence>
<keyword evidence="7" id="KW-1185">Reference proteome</keyword>
<evidence type="ECO:0000256" key="3">
    <source>
        <dbReference type="ARBA" id="ARBA00022840"/>
    </source>
</evidence>
<dbReference type="SUPFAM" id="SSF56059">
    <property type="entry name" value="Glutathione synthetase ATP-binding domain-like"/>
    <property type="match status" value="1"/>
</dbReference>
<evidence type="ECO:0000256" key="4">
    <source>
        <dbReference type="PROSITE-ProRule" id="PRU00409"/>
    </source>
</evidence>
<dbReference type="InterPro" id="IPR011761">
    <property type="entry name" value="ATP-grasp"/>
</dbReference>